<comment type="caution">
    <text evidence="3">The sequence shown here is derived from an EMBL/GenBank/DDBJ whole genome shotgun (WGS) entry which is preliminary data.</text>
</comment>
<evidence type="ECO:0000259" key="2">
    <source>
        <dbReference type="SMART" id="SM00079"/>
    </source>
</evidence>
<keyword evidence="3" id="KW-0675">Receptor</keyword>
<gene>
    <name evidence="3" type="ORF">B4U80_12985</name>
</gene>
<dbReference type="GO" id="GO:0016020">
    <property type="term" value="C:membrane"/>
    <property type="evidence" value="ECO:0007669"/>
    <property type="project" value="InterPro"/>
</dbReference>
<evidence type="ECO:0000313" key="3">
    <source>
        <dbReference type="EMBL" id="RWS26369.1"/>
    </source>
</evidence>
<evidence type="ECO:0000313" key="4">
    <source>
        <dbReference type="Proteomes" id="UP000288716"/>
    </source>
</evidence>
<dbReference type="InterPro" id="IPR001320">
    <property type="entry name" value="Iontro_rcpt_C"/>
</dbReference>
<dbReference type="STRING" id="299467.A0A443SFR5"/>
<dbReference type="SMART" id="SM00079">
    <property type="entry name" value="PBPe"/>
    <property type="match status" value="1"/>
</dbReference>
<comment type="similarity">
    <text evidence="1">Belongs to the glutamate-gated ion channel (TC 1.A.10.1) family.</text>
</comment>
<dbReference type="GO" id="GO:0015276">
    <property type="term" value="F:ligand-gated monoatomic ion channel activity"/>
    <property type="evidence" value="ECO:0007669"/>
    <property type="project" value="InterPro"/>
</dbReference>
<dbReference type="Proteomes" id="UP000288716">
    <property type="component" value="Unassembled WGS sequence"/>
</dbReference>
<organism evidence="3 4">
    <name type="scientific">Leptotrombidium deliense</name>
    <dbReference type="NCBI Taxonomy" id="299467"/>
    <lineage>
        <taxon>Eukaryota</taxon>
        <taxon>Metazoa</taxon>
        <taxon>Ecdysozoa</taxon>
        <taxon>Arthropoda</taxon>
        <taxon>Chelicerata</taxon>
        <taxon>Arachnida</taxon>
        <taxon>Acari</taxon>
        <taxon>Acariformes</taxon>
        <taxon>Trombidiformes</taxon>
        <taxon>Prostigmata</taxon>
        <taxon>Anystina</taxon>
        <taxon>Parasitengona</taxon>
        <taxon>Trombiculoidea</taxon>
        <taxon>Trombiculidae</taxon>
        <taxon>Leptotrombidium</taxon>
    </lineage>
</organism>
<proteinExistence type="inferred from homology"/>
<dbReference type="OrthoDB" id="6117597at2759"/>
<protein>
    <submittedName>
        <fullName evidence="3">Glutamate receptor ionotropic: kainate 2-like protein</fullName>
    </submittedName>
</protein>
<dbReference type="VEuPathDB" id="VectorBase:LDEU005672"/>
<keyword evidence="4" id="KW-1185">Reference proteome</keyword>
<dbReference type="AlphaFoldDB" id="A0A443SFR5"/>
<dbReference type="EMBL" id="NCKV01002817">
    <property type="protein sequence ID" value="RWS26369.1"/>
    <property type="molecule type" value="Genomic_DNA"/>
</dbReference>
<dbReference type="SUPFAM" id="SSF53850">
    <property type="entry name" value="Periplasmic binding protein-like II"/>
    <property type="match status" value="1"/>
</dbReference>
<evidence type="ECO:0000256" key="1">
    <source>
        <dbReference type="ARBA" id="ARBA00008685"/>
    </source>
</evidence>
<sequence length="174" mass="20117">MYIASLCNVFFSVKTQKFNNFGLNSIKELVNEKKINYFMIKEGATETFFKESKIFEYRKIYENVEKNNNFVLTKENGFNKVVNNENNVFISEQVIIMNSNDHNSLSDCELMSLDNSIIERGFGIATEIGSHLGLMLNQVLLDLQSEGILDDLKQKWFNNDNNLCDVTKHDFVES</sequence>
<name>A0A443SFR5_9ACAR</name>
<dbReference type="Gene3D" id="3.40.190.10">
    <property type="entry name" value="Periplasmic binding protein-like II"/>
    <property type="match status" value="2"/>
</dbReference>
<feature type="domain" description="Ionotropic glutamate receptor C-terminal" evidence="2">
    <location>
        <begin position="1"/>
        <end position="159"/>
    </location>
</feature>
<reference evidence="3 4" key="1">
    <citation type="journal article" date="2018" name="Gigascience">
        <title>Genomes of trombidid mites reveal novel predicted allergens and laterally-transferred genes associated with secondary metabolism.</title>
        <authorList>
            <person name="Dong X."/>
            <person name="Chaisiri K."/>
            <person name="Xia D."/>
            <person name="Armstrong S.D."/>
            <person name="Fang Y."/>
            <person name="Donnelly M.J."/>
            <person name="Kadowaki T."/>
            <person name="McGarry J.W."/>
            <person name="Darby A.C."/>
            <person name="Makepeace B.L."/>
        </authorList>
    </citation>
    <scope>NUCLEOTIDE SEQUENCE [LARGE SCALE GENOMIC DNA]</scope>
    <source>
        <strain evidence="3">UoL-UT</strain>
    </source>
</reference>
<accession>A0A443SFR5</accession>